<dbReference type="Gene3D" id="1.10.1450.10">
    <property type="entry name" value="Tetraspanin"/>
    <property type="match status" value="1"/>
</dbReference>
<feature type="transmembrane region" description="Helical" evidence="5">
    <location>
        <begin position="62"/>
        <end position="84"/>
    </location>
</feature>
<evidence type="ECO:0008006" key="8">
    <source>
        <dbReference type="Google" id="ProtNLM"/>
    </source>
</evidence>
<dbReference type="PRINTS" id="PR00259">
    <property type="entry name" value="TMFOUR"/>
</dbReference>
<dbReference type="InterPro" id="IPR008952">
    <property type="entry name" value="Tetraspanin_EC2_sf"/>
</dbReference>
<dbReference type="CDD" id="cd03158">
    <property type="entry name" value="penumbra_like_LEL"/>
    <property type="match status" value="1"/>
</dbReference>
<evidence type="ECO:0000256" key="4">
    <source>
        <dbReference type="ARBA" id="ARBA00023136"/>
    </source>
</evidence>
<gene>
    <name evidence="6" type="ORF">QQF64_026967</name>
</gene>
<protein>
    <recommendedName>
        <fullName evidence="8">Tetraspanin</fullName>
    </recommendedName>
</protein>
<name>A0ABR3NB30_9TELE</name>
<sequence>MLGLCVLCIGVYAEVERQKNRTLEGVFLAPAVVLILLGLVMFTVSVMGMVGSLRDNKTLLHMFLCVLCVLLALQAVALIIALIFEKTTIKLFQNSIREGIKHYYDDLDFKNILDYVQEKFSCCGGDEYKDWEVNQYHFCNGTSPLSCGVPYTCCIRQSVGEVVNTLCGYKTLTQQRETLDGIIHVRGCIHAVNLWMGDNIGATIGICCAVGIPQLLGILLSCVFWNLLVEMSADTVDFKFLKLAGFEYSELDLSGAGWCMCLPRDEGYLPVPVAEPDTWAPDPIPFDLEQEHPKIAFKFSQLESQGAQSGMKKGLYKKFGNGWNQGNVRLLTSSHHLLTKNPYGVITERIRLGLPCSGQQNESNLGNEYHCASLITHTNSMQEVEWILSSMPHKKMAFHVHQHAISSGNILFAQMIESCLLNDEWLLLAVMECVPDGLSVLVWMMKE</sequence>
<evidence type="ECO:0000256" key="1">
    <source>
        <dbReference type="ARBA" id="ARBA00004141"/>
    </source>
</evidence>
<dbReference type="EMBL" id="JAYMGO010000005">
    <property type="protein sequence ID" value="KAL1274153.1"/>
    <property type="molecule type" value="Genomic_DNA"/>
</dbReference>
<dbReference type="SUPFAM" id="SSF48652">
    <property type="entry name" value="Tetraspanin"/>
    <property type="match status" value="1"/>
</dbReference>
<evidence type="ECO:0000256" key="2">
    <source>
        <dbReference type="ARBA" id="ARBA00022692"/>
    </source>
</evidence>
<keyword evidence="4 5" id="KW-0472">Membrane</keyword>
<evidence type="ECO:0000313" key="6">
    <source>
        <dbReference type="EMBL" id="KAL1274153.1"/>
    </source>
</evidence>
<reference evidence="6 7" key="1">
    <citation type="submission" date="2023-09" db="EMBL/GenBank/DDBJ databases">
        <authorList>
            <person name="Wang M."/>
        </authorList>
    </citation>
    <scope>NUCLEOTIDE SEQUENCE [LARGE SCALE GENOMIC DNA]</scope>
    <source>
        <strain evidence="6">GT-2023</strain>
        <tissue evidence="6">Liver</tissue>
    </source>
</reference>
<accession>A0ABR3NB30</accession>
<evidence type="ECO:0000313" key="7">
    <source>
        <dbReference type="Proteomes" id="UP001558613"/>
    </source>
</evidence>
<keyword evidence="7" id="KW-1185">Reference proteome</keyword>
<comment type="subcellular location">
    <subcellularLocation>
        <location evidence="1">Membrane</location>
        <topology evidence="1">Multi-pass membrane protein</topology>
    </subcellularLocation>
</comment>
<proteinExistence type="predicted"/>
<organism evidence="6 7">
    <name type="scientific">Cirrhinus molitorella</name>
    <name type="common">mud carp</name>
    <dbReference type="NCBI Taxonomy" id="172907"/>
    <lineage>
        <taxon>Eukaryota</taxon>
        <taxon>Metazoa</taxon>
        <taxon>Chordata</taxon>
        <taxon>Craniata</taxon>
        <taxon>Vertebrata</taxon>
        <taxon>Euteleostomi</taxon>
        <taxon>Actinopterygii</taxon>
        <taxon>Neopterygii</taxon>
        <taxon>Teleostei</taxon>
        <taxon>Ostariophysi</taxon>
        <taxon>Cypriniformes</taxon>
        <taxon>Cyprinidae</taxon>
        <taxon>Labeoninae</taxon>
        <taxon>Labeonini</taxon>
        <taxon>Cirrhinus</taxon>
    </lineage>
</organism>
<dbReference type="Pfam" id="PF00335">
    <property type="entry name" value="Tetraspanin"/>
    <property type="match status" value="1"/>
</dbReference>
<keyword evidence="3 5" id="KW-1133">Transmembrane helix</keyword>
<dbReference type="PANTHER" id="PTHR19282">
    <property type="entry name" value="TETRASPANIN"/>
    <property type="match status" value="1"/>
</dbReference>
<keyword evidence="2 5" id="KW-0812">Transmembrane</keyword>
<dbReference type="Proteomes" id="UP001558613">
    <property type="component" value="Unassembled WGS sequence"/>
</dbReference>
<feature type="transmembrane region" description="Helical" evidence="5">
    <location>
        <begin position="29"/>
        <end position="50"/>
    </location>
</feature>
<evidence type="ECO:0000256" key="5">
    <source>
        <dbReference type="SAM" id="Phobius"/>
    </source>
</evidence>
<comment type="caution">
    <text evidence="6">The sequence shown here is derived from an EMBL/GenBank/DDBJ whole genome shotgun (WGS) entry which is preliminary data.</text>
</comment>
<dbReference type="InterPro" id="IPR018499">
    <property type="entry name" value="Tetraspanin/Peripherin"/>
</dbReference>
<evidence type="ECO:0000256" key="3">
    <source>
        <dbReference type="ARBA" id="ARBA00022989"/>
    </source>
</evidence>
<dbReference type="PANTHER" id="PTHR19282:SF199">
    <property type="entry name" value="TETRASPANIN"/>
    <property type="match status" value="1"/>
</dbReference>